<gene>
    <name evidence="1" type="ORF">RDB_LOCUS171005</name>
</gene>
<dbReference type="Proteomes" id="UP000663846">
    <property type="component" value="Unassembled WGS sequence"/>
</dbReference>
<dbReference type="AlphaFoldDB" id="A0A8H3GVZ7"/>
<protein>
    <submittedName>
        <fullName evidence="1">Uncharacterized protein</fullName>
    </submittedName>
</protein>
<name>A0A8H3GVZ7_9AGAM</name>
<sequence length="135" mass="15136">MRVTCRPWWEAYVRCKGSFLWNGLSFKWGGRMRPVVYQGTLSALVWHASYSSRFTSRWIMKGSMYALPGHIFVGSPAIFVMQGNGITEESLAALEPVPRPGTNHTNVMLVTMPEFVLSNAPCVDDYAVIQITSTD</sequence>
<evidence type="ECO:0000313" key="2">
    <source>
        <dbReference type="Proteomes" id="UP000663846"/>
    </source>
</evidence>
<proteinExistence type="predicted"/>
<accession>A0A8H3GVZ7</accession>
<reference evidence="1" key="1">
    <citation type="submission" date="2021-01" db="EMBL/GenBank/DDBJ databases">
        <authorList>
            <person name="Kaushik A."/>
        </authorList>
    </citation>
    <scope>NUCLEOTIDE SEQUENCE</scope>
    <source>
        <strain evidence="1">AG1-1C</strain>
    </source>
</reference>
<evidence type="ECO:0000313" key="1">
    <source>
        <dbReference type="EMBL" id="CAE6468445.1"/>
    </source>
</evidence>
<comment type="caution">
    <text evidence="1">The sequence shown here is derived from an EMBL/GenBank/DDBJ whole genome shotgun (WGS) entry which is preliminary data.</text>
</comment>
<dbReference type="EMBL" id="CAJMWS010000912">
    <property type="protein sequence ID" value="CAE6468445.1"/>
    <property type="molecule type" value="Genomic_DNA"/>
</dbReference>
<organism evidence="1 2">
    <name type="scientific">Rhizoctonia solani</name>
    <dbReference type="NCBI Taxonomy" id="456999"/>
    <lineage>
        <taxon>Eukaryota</taxon>
        <taxon>Fungi</taxon>
        <taxon>Dikarya</taxon>
        <taxon>Basidiomycota</taxon>
        <taxon>Agaricomycotina</taxon>
        <taxon>Agaricomycetes</taxon>
        <taxon>Cantharellales</taxon>
        <taxon>Ceratobasidiaceae</taxon>
        <taxon>Rhizoctonia</taxon>
    </lineage>
</organism>